<proteinExistence type="predicted"/>
<accession>A0A1H8T2M3</accession>
<dbReference type="Gene3D" id="1.10.10.60">
    <property type="entry name" value="Homeodomain-like"/>
    <property type="match status" value="1"/>
</dbReference>
<evidence type="ECO:0000259" key="6">
    <source>
        <dbReference type="PROSITE" id="PS50977"/>
    </source>
</evidence>
<dbReference type="Proteomes" id="UP000198960">
    <property type="component" value="Unassembled WGS sequence"/>
</dbReference>
<dbReference type="Pfam" id="PF16859">
    <property type="entry name" value="TetR_C_11"/>
    <property type="match status" value="1"/>
</dbReference>
<feature type="domain" description="HTH tetR-type" evidence="6">
    <location>
        <begin position="12"/>
        <end position="72"/>
    </location>
</feature>
<evidence type="ECO:0000256" key="3">
    <source>
        <dbReference type="ARBA" id="ARBA00023163"/>
    </source>
</evidence>
<protein>
    <submittedName>
        <fullName evidence="7">Transcriptional regulator, TetR family</fullName>
    </submittedName>
</protein>
<evidence type="ECO:0000256" key="5">
    <source>
        <dbReference type="SAM" id="MobiDB-lite"/>
    </source>
</evidence>
<feature type="region of interest" description="Disordered" evidence="5">
    <location>
        <begin position="199"/>
        <end position="224"/>
    </location>
</feature>
<dbReference type="InterPro" id="IPR001647">
    <property type="entry name" value="HTH_TetR"/>
</dbReference>
<keyword evidence="2 4" id="KW-0238">DNA-binding</keyword>
<name>A0A1H8T2M3_9ACTN</name>
<dbReference type="InterPro" id="IPR011075">
    <property type="entry name" value="TetR_C"/>
</dbReference>
<dbReference type="OrthoDB" id="9796019at2"/>
<dbReference type="InterPro" id="IPR036271">
    <property type="entry name" value="Tet_transcr_reg_TetR-rel_C_sf"/>
</dbReference>
<evidence type="ECO:0000256" key="2">
    <source>
        <dbReference type="ARBA" id="ARBA00023125"/>
    </source>
</evidence>
<dbReference type="InterPro" id="IPR009057">
    <property type="entry name" value="Homeodomain-like_sf"/>
</dbReference>
<dbReference type="PANTHER" id="PTHR30055:SF148">
    <property type="entry name" value="TETR-FAMILY TRANSCRIPTIONAL REGULATOR"/>
    <property type="match status" value="1"/>
</dbReference>
<keyword evidence="3" id="KW-0804">Transcription</keyword>
<dbReference type="AlphaFoldDB" id="A0A1H8T2M3"/>
<dbReference type="EMBL" id="FOEE01000005">
    <property type="protein sequence ID" value="SEO85177.1"/>
    <property type="molecule type" value="Genomic_DNA"/>
</dbReference>
<dbReference type="RefSeq" id="WP_091942671.1">
    <property type="nucleotide sequence ID" value="NZ_FOEE01000005.1"/>
</dbReference>
<dbReference type="Gene3D" id="1.10.357.10">
    <property type="entry name" value="Tetracycline Repressor, domain 2"/>
    <property type="match status" value="1"/>
</dbReference>
<evidence type="ECO:0000313" key="7">
    <source>
        <dbReference type="EMBL" id="SEO85177.1"/>
    </source>
</evidence>
<organism evidence="7 8">
    <name type="scientific">Trujillonella endophytica</name>
    <dbReference type="NCBI Taxonomy" id="673521"/>
    <lineage>
        <taxon>Bacteria</taxon>
        <taxon>Bacillati</taxon>
        <taxon>Actinomycetota</taxon>
        <taxon>Actinomycetes</taxon>
        <taxon>Geodermatophilales</taxon>
        <taxon>Geodermatophilaceae</taxon>
        <taxon>Trujillonella</taxon>
    </lineage>
</organism>
<dbReference type="PANTHER" id="PTHR30055">
    <property type="entry name" value="HTH-TYPE TRANSCRIPTIONAL REGULATOR RUTR"/>
    <property type="match status" value="1"/>
</dbReference>
<keyword evidence="1" id="KW-0805">Transcription regulation</keyword>
<dbReference type="SUPFAM" id="SSF46689">
    <property type="entry name" value="Homeodomain-like"/>
    <property type="match status" value="1"/>
</dbReference>
<dbReference type="GO" id="GO:0003700">
    <property type="term" value="F:DNA-binding transcription factor activity"/>
    <property type="evidence" value="ECO:0007669"/>
    <property type="project" value="TreeGrafter"/>
</dbReference>
<dbReference type="GO" id="GO:0000976">
    <property type="term" value="F:transcription cis-regulatory region binding"/>
    <property type="evidence" value="ECO:0007669"/>
    <property type="project" value="TreeGrafter"/>
</dbReference>
<dbReference type="InterPro" id="IPR050109">
    <property type="entry name" value="HTH-type_TetR-like_transc_reg"/>
</dbReference>
<sequence length="224" mass="23226">MTGRERGRPRSARAHRAVLEAARDLLGAGGYDKLTMEAIAARAGVAKQTVYRWWPSKSAVVAEAALAGHLAPATAPPADTGDIDADLQEWFHALLAQLEDPIQAALVRGLAAAAADSDAHAARLYEHLTGPSRQQLLDRLRAGVQAGQLRADADLDGVVDMLLGTVLFRALVGRPDPAARAAGLVDALVRGLAATPAAARPPEALRHAEAPEPTCSGGAVNASP</sequence>
<dbReference type="PROSITE" id="PS50977">
    <property type="entry name" value="HTH_TETR_2"/>
    <property type="match status" value="1"/>
</dbReference>
<keyword evidence="8" id="KW-1185">Reference proteome</keyword>
<dbReference type="STRING" id="673521.SAMN05660991_02021"/>
<dbReference type="Pfam" id="PF00440">
    <property type="entry name" value="TetR_N"/>
    <property type="match status" value="1"/>
</dbReference>
<evidence type="ECO:0000313" key="8">
    <source>
        <dbReference type="Proteomes" id="UP000198960"/>
    </source>
</evidence>
<evidence type="ECO:0000256" key="1">
    <source>
        <dbReference type="ARBA" id="ARBA00023015"/>
    </source>
</evidence>
<dbReference type="SUPFAM" id="SSF48498">
    <property type="entry name" value="Tetracyclin repressor-like, C-terminal domain"/>
    <property type="match status" value="1"/>
</dbReference>
<reference evidence="8" key="1">
    <citation type="submission" date="2016-10" db="EMBL/GenBank/DDBJ databases">
        <authorList>
            <person name="Varghese N."/>
            <person name="Submissions S."/>
        </authorList>
    </citation>
    <scope>NUCLEOTIDE SEQUENCE [LARGE SCALE GENOMIC DNA]</scope>
    <source>
        <strain evidence="8">DSM 45413</strain>
    </source>
</reference>
<feature type="DNA-binding region" description="H-T-H motif" evidence="4">
    <location>
        <begin position="35"/>
        <end position="54"/>
    </location>
</feature>
<dbReference type="PRINTS" id="PR00455">
    <property type="entry name" value="HTHTETR"/>
</dbReference>
<evidence type="ECO:0000256" key="4">
    <source>
        <dbReference type="PROSITE-ProRule" id="PRU00335"/>
    </source>
</evidence>
<gene>
    <name evidence="7" type="ORF">SAMN05660991_02021</name>
</gene>